<dbReference type="PROSITE" id="PS50125">
    <property type="entry name" value="GUANYLATE_CYCLASE_2"/>
    <property type="match status" value="1"/>
</dbReference>
<dbReference type="RefSeq" id="WP_216131888.1">
    <property type="nucleotide sequence ID" value="NZ_CP064782.1"/>
</dbReference>
<reference evidence="6" key="1">
    <citation type="submission" date="2020-11" db="EMBL/GenBank/DDBJ databases">
        <title>Azospira inquinata sp. nov.</title>
        <authorList>
            <person name="Moe W.M."/>
            <person name="Mikes M.C."/>
        </authorList>
    </citation>
    <scope>NUCLEOTIDE SEQUENCE</scope>
    <source>
        <strain evidence="6">Azo-3</strain>
    </source>
</reference>
<dbReference type="PANTHER" id="PTHR11920:SF335">
    <property type="entry name" value="GUANYLATE CYCLASE"/>
    <property type="match status" value="1"/>
</dbReference>
<feature type="coiled-coil region" evidence="3">
    <location>
        <begin position="195"/>
        <end position="222"/>
    </location>
</feature>
<proteinExistence type="predicted"/>
<organism evidence="6 7">
    <name type="scientific">Azospira inquinata</name>
    <dbReference type="NCBI Taxonomy" id="2785627"/>
    <lineage>
        <taxon>Bacteria</taxon>
        <taxon>Pseudomonadati</taxon>
        <taxon>Pseudomonadota</taxon>
        <taxon>Betaproteobacteria</taxon>
        <taxon>Rhodocyclales</taxon>
        <taxon>Rhodocyclaceae</taxon>
        <taxon>Azospira</taxon>
    </lineage>
</organism>
<evidence type="ECO:0000256" key="3">
    <source>
        <dbReference type="SAM" id="Coils"/>
    </source>
</evidence>
<feature type="transmembrane region" description="Helical" evidence="4">
    <location>
        <begin position="29"/>
        <end position="52"/>
    </location>
</feature>
<keyword evidence="2" id="KW-0456">Lyase</keyword>
<protein>
    <submittedName>
        <fullName evidence="6">Adenylate/guanylate cyclase domain-containing protein</fullName>
    </submittedName>
</protein>
<dbReference type="KEGG" id="aiq:Azoinq_04415"/>
<dbReference type="AlphaFoldDB" id="A0A975SNX8"/>
<accession>A0A975SNX8</accession>
<keyword evidence="3" id="KW-0175">Coiled coil</keyword>
<evidence type="ECO:0000259" key="5">
    <source>
        <dbReference type="PROSITE" id="PS50125"/>
    </source>
</evidence>
<keyword evidence="4" id="KW-0812">Transmembrane</keyword>
<dbReference type="CDD" id="cd07302">
    <property type="entry name" value="CHD"/>
    <property type="match status" value="1"/>
</dbReference>
<evidence type="ECO:0000256" key="4">
    <source>
        <dbReference type="SAM" id="Phobius"/>
    </source>
</evidence>
<feature type="domain" description="Guanylate cyclase" evidence="5">
    <location>
        <begin position="247"/>
        <end position="374"/>
    </location>
</feature>
<dbReference type="InterPro" id="IPR050401">
    <property type="entry name" value="Cyclic_nucleotide_synthase"/>
</dbReference>
<keyword evidence="4" id="KW-1133">Transmembrane helix</keyword>
<dbReference type="EMBL" id="CP064782">
    <property type="protein sequence ID" value="QWT49858.1"/>
    <property type="molecule type" value="Genomic_DNA"/>
</dbReference>
<dbReference type="GO" id="GO:0009190">
    <property type="term" value="P:cyclic nucleotide biosynthetic process"/>
    <property type="evidence" value="ECO:0007669"/>
    <property type="project" value="InterPro"/>
</dbReference>
<keyword evidence="1" id="KW-0547">Nucleotide-binding</keyword>
<feature type="transmembrane region" description="Helical" evidence="4">
    <location>
        <begin position="172"/>
        <end position="192"/>
    </location>
</feature>
<name>A0A975SNX8_9RHOO</name>
<evidence type="ECO:0000313" key="6">
    <source>
        <dbReference type="EMBL" id="QWT49858.1"/>
    </source>
</evidence>
<sequence length="423" mass="46193">MTFGSGFRHSLETLGIRPEDPPALQTGKLILVLATVLVCAAAMAWTLLYSYLAPQLPLGTALVFQGLLLGNLAFFLKNGNFPLFRLTQLGLFMVLPFVAQWRLGNFINGSGISLWGLLGPIGVILVSGVKKSAPWFIAYLLLTLLTGIWDILQTSLPGHGPVAIPEATQLIFFTLNFACVSSIAYLMLRFAAQEKDRIQARMEDTLHMLEQEQERAEALLLNVLPEPVAKRLKYEDAIIADGFAEVSVMFVDIVNFTRVAEGLSPQQVFSMLNRIFSSLDELAESFGLEKIKTIGDAYMVAGGLNGDQGPYTQAMASMALAIQELLHRDFDINRMHLEVRIGIATGPVVAGVVGKKKFIYDLWGDTVNTASRISSEGSPGNILVDAPTYQRLASQFSFAPAETLELKGKGPVPVYRLQAPSNL</sequence>
<keyword evidence="7" id="KW-1185">Reference proteome</keyword>
<dbReference type="Proteomes" id="UP000683428">
    <property type="component" value="Chromosome"/>
</dbReference>
<evidence type="ECO:0000256" key="2">
    <source>
        <dbReference type="ARBA" id="ARBA00023239"/>
    </source>
</evidence>
<feature type="transmembrane region" description="Helical" evidence="4">
    <location>
        <begin position="133"/>
        <end position="152"/>
    </location>
</feature>
<gene>
    <name evidence="6" type="ORF">Azoinq_04415</name>
</gene>
<feature type="transmembrane region" description="Helical" evidence="4">
    <location>
        <begin position="107"/>
        <end position="126"/>
    </location>
</feature>
<dbReference type="GO" id="GO:0000166">
    <property type="term" value="F:nucleotide binding"/>
    <property type="evidence" value="ECO:0007669"/>
    <property type="project" value="UniProtKB-KW"/>
</dbReference>
<feature type="transmembrane region" description="Helical" evidence="4">
    <location>
        <begin position="58"/>
        <end position="76"/>
    </location>
</feature>
<dbReference type="PANTHER" id="PTHR11920">
    <property type="entry name" value="GUANYLYL CYCLASE"/>
    <property type="match status" value="1"/>
</dbReference>
<dbReference type="Pfam" id="PF00211">
    <property type="entry name" value="Guanylate_cyc"/>
    <property type="match status" value="1"/>
</dbReference>
<dbReference type="InterPro" id="IPR001054">
    <property type="entry name" value="A/G_cyclase"/>
</dbReference>
<keyword evidence="4" id="KW-0472">Membrane</keyword>
<evidence type="ECO:0000256" key="1">
    <source>
        <dbReference type="ARBA" id="ARBA00022741"/>
    </source>
</evidence>
<dbReference type="GO" id="GO:0035556">
    <property type="term" value="P:intracellular signal transduction"/>
    <property type="evidence" value="ECO:0007669"/>
    <property type="project" value="InterPro"/>
</dbReference>
<evidence type="ECO:0000313" key="7">
    <source>
        <dbReference type="Proteomes" id="UP000683428"/>
    </source>
</evidence>
<feature type="transmembrane region" description="Helical" evidence="4">
    <location>
        <begin position="83"/>
        <end position="101"/>
    </location>
</feature>
<dbReference type="GO" id="GO:0016829">
    <property type="term" value="F:lyase activity"/>
    <property type="evidence" value="ECO:0007669"/>
    <property type="project" value="UniProtKB-KW"/>
</dbReference>
<dbReference type="SMART" id="SM00044">
    <property type="entry name" value="CYCc"/>
    <property type="match status" value="1"/>
</dbReference>